<dbReference type="AlphaFoldDB" id="A0A100VZR4"/>
<evidence type="ECO:0000313" key="1">
    <source>
        <dbReference type="EMBL" id="GAS88916.1"/>
    </source>
</evidence>
<protein>
    <submittedName>
        <fullName evidence="1">Uncharacterized protein</fullName>
    </submittedName>
</protein>
<keyword evidence="2" id="KW-1185">Reference proteome</keyword>
<accession>A0A100VZR4</accession>
<dbReference type="Proteomes" id="UP000069620">
    <property type="component" value="Unassembled WGS sequence"/>
</dbReference>
<sequence>MLLCPAKLAKTEQVWLSLTIAVTGREMHDDTKHTDRVWNAGSADYNLVARLKRRGNGDWVRESNRNTGIRGVDDMEPLMDKARQRGIVELEPPRRAVRPRRR</sequence>
<name>A0A100VZR4_9MYCO</name>
<organism evidence="1 2">
    <name type="scientific">Mycolicibacterium brisbanense</name>
    <dbReference type="NCBI Taxonomy" id="146020"/>
    <lineage>
        <taxon>Bacteria</taxon>
        <taxon>Bacillati</taxon>
        <taxon>Actinomycetota</taxon>
        <taxon>Actinomycetes</taxon>
        <taxon>Mycobacteriales</taxon>
        <taxon>Mycobacteriaceae</taxon>
        <taxon>Mycolicibacterium</taxon>
    </lineage>
</organism>
<evidence type="ECO:0000313" key="2">
    <source>
        <dbReference type="Proteomes" id="UP000069620"/>
    </source>
</evidence>
<dbReference type="EMBL" id="BCSX01000024">
    <property type="protein sequence ID" value="GAS88916.1"/>
    <property type="molecule type" value="Genomic_DNA"/>
</dbReference>
<reference evidence="2" key="2">
    <citation type="submission" date="2016-02" db="EMBL/GenBank/DDBJ databases">
        <title>Draft genome sequence of five rapidly growing Mycobacterium species.</title>
        <authorList>
            <person name="Katahira K."/>
            <person name="Gotou Y."/>
            <person name="Iida K."/>
            <person name="Ogura Y."/>
            <person name="Hayashi T."/>
        </authorList>
    </citation>
    <scope>NUCLEOTIDE SEQUENCE [LARGE SCALE GENOMIC DNA]</scope>
    <source>
        <strain evidence="2">JCM15654</strain>
    </source>
</reference>
<proteinExistence type="predicted"/>
<comment type="caution">
    <text evidence="1">The sequence shown here is derived from an EMBL/GenBank/DDBJ whole genome shotgun (WGS) entry which is preliminary data.</text>
</comment>
<gene>
    <name evidence="1" type="ORF">RMCB_3012</name>
</gene>
<reference evidence="2" key="1">
    <citation type="journal article" date="2016" name="Genome Announc.">
        <title>Draft Genome Sequences of Five Rapidly Growing Mycobacterium Species, M. thermoresistibile, M. fortuitum subsp. acetamidolyticum, M. canariasense, M. brisbanense, and M. novocastrense.</title>
        <authorList>
            <person name="Katahira K."/>
            <person name="Ogura Y."/>
            <person name="Gotoh Y."/>
            <person name="Hayashi T."/>
        </authorList>
    </citation>
    <scope>NUCLEOTIDE SEQUENCE [LARGE SCALE GENOMIC DNA]</scope>
    <source>
        <strain evidence="2">JCM15654</strain>
    </source>
</reference>